<feature type="domain" description="Glycosyltransferase 2-like" evidence="1">
    <location>
        <begin position="1503"/>
        <end position="1632"/>
    </location>
</feature>
<dbReference type="RefSeq" id="WP_171481912.1">
    <property type="nucleotide sequence ID" value="NZ_JABGBP010000300.1"/>
</dbReference>
<evidence type="ECO:0000259" key="1">
    <source>
        <dbReference type="Pfam" id="PF00535"/>
    </source>
</evidence>
<dbReference type="PANTHER" id="PTHR43685:SF11">
    <property type="entry name" value="GLYCOSYLTRANSFERASE TAGX-RELATED"/>
    <property type="match status" value="1"/>
</dbReference>
<accession>A0A7K4FPP2</accession>
<dbReference type="SUPFAM" id="SSF56112">
    <property type="entry name" value="Protein kinase-like (PK-like)"/>
    <property type="match status" value="1"/>
</dbReference>
<dbReference type="PANTHER" id="PTHR43685">
    <property type="entry name" value="GLYCOSYLTRANSFERASE"/>
    <property type="match status" value="1"/>
</dbReference>
<organism evidence="2 3">
    <name type="scientific">Ferroplasma acidiphilum</name>
    <dbReference type="NCBI Taxonomy" id="74969"/>
    <lineage>
        <taxon>Archaea</taxon>
        <taxon>Methanobacteriati</taxon>
        <taxon>Thermoplasmatota</taxon>
        <taxon>Thermoplasmata</taxon>
        <taxon>Thermoplasmatales</taxon>
        <taxon>Ferroplasmaceae</taxon>
        <taxon>Ferroplasma</taxon>
    </lineage>
</organism>
<evidence type="ECO:0000313" key="3">
    <source>
        <dbReference type="Proteomes" id="UP000546917"/>
    </source>
</evidence>
<dbReference type="Pfam" id="PF00535">
    <property type="entry name" value="Glycos_transf_2"/>
    <property type="match status" value="2"/>
</dbReference>
<dbReference type="InterPro" id="IPR029044">
    <property type="entry name" value="Nucleotide-diphossugar_trans"/>
</dbReference>
<dbReference type="InterPro" id="IPR050834">
    <property type="entry name" value="Glycosyltransf_2"/>
</dbReference>
<name>A0A7K4FPP2_9ARCH</name>
<comment type="caution">
    <text evidence="2">The sequence shown here is derived from an EMBL/GenBank/DDBJ whole genome shotgun (WGS) entry which is preliminary data.</text>
</comment>
<evidence type="ECO:0000313" key="2">
    <source>
        <dbReference type="EMBL" id="NOL60791.1"/>
    </source>
</evidence>
<dbReference type="Gene3D" id="3.90.550.10">
    <property type="entry name" value="Spore Coat Polysaccharide Biosynthesis Protein SpsA, Chain A"/>
    <property type="match status" value="2"/>
</dbReference>
<dbReference type="SUPFAM" id="SSF53335">
    <property type="entry name" value="S-adenosyl-L-methionine-dependent methyltransferases"/>
    <property type="match status" value="1"/>
</dbReference>
<dbReference type="InterPro" id="IPR011009">
    <property type="entry name" value="Kinase-like_dom_sf"/>
</dbReference>
<keyword evidence="2" id="KW-0808">Transferase</keyword>
<dbReference type="Pfam" id="PF13489">
    <property type="entry name" value="Methyltransf_23"/>
    <property type="match status" value="1"/>
</dbReference>
<proteinExistence type="predicted"/>
<feature type="domain" description="Glycosyltransferase 2-like" evidence="1">
    <location>
        <begin position="60"/>
        <end position="164"/>
    </location>
</feature>
<dbReference type="CDD" id="cd00761">
    <property type="entry name" value="Glyco_tranf_GTA_type"/>
    <property type="match status" value="1"/>
</dbReference>
<dbReference type="EMBL" id="JABGBP010000300">
    <property type="protein sequence ID" value="NOL60791.1"/>
    <property type="molecule type" value="Genomic_DNA"/>
</dbReference>
<dbReference type="Gene3D" id="3.40.50.150">
    <property type="entry name" value="Vaccinia Virus protein VP39"/>
    <property type="match status" value="1"/>
</dbReference>
<gene>
    <name evidence="2" type="ORF">HLB00_08115</name>
</gene>
<dbReference type="InterPro" id="IPR029063">
    <property type="entry name" value="SAM-dependent_MTases_sf"/>
</dbReference>
<sequence length="1726" mass="199087">MANRDKNYAIITITAVTRPGDVSTISLPSIINQERAPDATYLVADSWGIFDMINIPEINKLQIKKLVNRREKNLSGAINTALSEILNAGYDPDNTFIAVLDDDDWWEPCYLKNSLDKAIEEKADWVISGIIRHEDENGEGIKLSIPVSLDEKDFFAGNPHIQGSNLFIRVSYLLMAGGYDENLPSTTDRDLCIRLLAMGNIKYTFLRKYMVHYRAYGNERLSDPSTYRKALGLQNFNDKYQDIMDGTSYNAFIRRSKKLFGYDVTETIYNEGGREHSEPILENRASPEPQAHIIFGVMVSDRSDGDILIDKFIEFTGKIKINEVVMLDNTGQGDFPDGKEEKLKENGIELKIIKKDDIASMADNGLLGNYYREKSRRLGIPFGRTALQHVLYIESLKFENPVIWIIDDDIDISNIYWGNISNRVSKNRFMELMKEWKNANVSIVIGKIGGDAPLPALSTIRTQLLDLYFNLRAFSNDTARMNYKTRTMQNNKYIEEFVSYYYDFPENDFRNLETPMWHSYSLNTDNSNEILHKIAGDMPEILDRSIFRKVEHYGLDDIYYDKTTVAPGPTRGGNAIILNREVLKEFTDSAPVSNNIPYRRGDTLWVILNKRMGLYPENNIISSPLMLVQKRSGKEESRTKINKLISDILGSCFTRTMDQYLYRKIKQLADSENPEYLKIINFTSYEIAEIVSNMDIKLENRLLQLIMNYWRIKGLISSIDNAVSHIIGVDNIDSVTKILIKDNWRILNESVSSVFNEKTIDEIVCSIKNYNRKDLEDFLSTMYLSNYNYSVHLEFYKHESELTEIKKIIEDEFKVDNIKFLGNGKEGAVFTDGKFCYKYFYNSDNDFSKKLTFITNNFRGKEFDNISRIIDIHKNENQIMIKTEYVDGDIYNGGRLHDLLNLLLECRSNGICITNISPKNIIVNSSGIKYVDIGRDIEEYTDQGFIKMCRKCYITYRWYFRTDIAMLLHMSITDETFPELYGFDIFMESLSIKTNYQMGITKIEEIFNKIHPDNVLDYGCGTGAIADTLSKNYDVSVFDIDMSGFYKHHPSAGPPAALKVLDMDFIDKFKGLYHTVLLSQVFCSVNDEEVTDILNKIKGVIQENGNLVISVCNPYNLKNNETQTHIKIQPTGDYNSNFQYRKFVKFTGGTRIEYHRPVNWYILELKKASFIVTDISETDGIDIESQLPGSEFLFITCKARREIINPDVSLMIKTSAMEWRTIDTQIRHIVNQLEGPEKFLEKVVVTDKNTSGFLRQYDYADMETFIKKLDSLISDGIIDRVIFTPAKSEYIKELSLKWFGVETTDIRASNGQNIITSIYGFEQLKTKYILQLDSDCIIGRTPEPSYLKVLKNVLENNDNALTVGFPIYSKTRADFTIGNNHNKWRTEVRFSLINRELLMNLLPLPNEIDETGKLALPWHRSVDMLNKNSKYGSYRGNDGNAFFIHVPNNYKNDINGWLNSMYSVERGYINENQSENVNLISSDPELVFPERKEEMVIIVKGRNVPFQKLRRCFKSLSRQDYQNFGIMAIDAASVNGMDEYLYEIAGRLYRDRITILKNIEALSSIENIYIAIEKVCKNPESIIVMLDADDALIPDNALSRILELYHNGADLTSGSMLRADKEAKYKVNFDNPRKNGGGNVWQHIRTFKKYLFDSLDMEDLKLDNEWIPVAEDWAFMLRLVELSKNPVNIADKIYYYDPSEDKYRRSREELDEIIARIIAKQARRTK</sequence>
<dbReference type="InterPro" id="IPR001173">
    <property type="entry name" value="Glyco_trans_2-like"/>
</dbReference>
<dbReference type="GO" id="GO:0016740">
    <property type="term" value="F:transferase activity"/>
    <property type="evidence" value="ECO:0007669"/>
    <property type="project" value="UniProtKB-KW"/>
</dbReference>
<protein>
    <submittedName>
        <fullName evidence="2">Glycosyltransferase</fullName>
    </submittedName>
</protein>
<dbReference type="SUPFAM" id="SSF53448">
    <property type="entry name" value="Nucleotide-diphospho-sugar transferases"/>
    <property type="match status" value="3"/>
</dbReference>
<reference evidence="2 3" key="1">
    <citation type="submission" date="2020-05" db="EMBL/GenBank/DDBJ databases">
        <authorList>
            <person name="Zhang R."/>
        </authorList>
    </citation>
    <scope>NUCLEOTIDE SEQUENCE [LARGE SCALE GENOMIC DNA]</scope>
    <source>
        <strain evidence="2 3">DSM 28986</strain>
    </source>
</reference>
<dbReference type="Proteomes" id="UP000546917">
    <property type="component" value="Unassembled WGS sequence"/>
</dbReference>